<dbReference type="InterPro" id="IPR036910">
    <property type="entry name" value="HMG_box_dom_sf"/>
</dbReference>
<dbReference type="OrthoDB" id="428974at2759"/>
<dbReference type="SUPFAM" id="SSF47095">
    <property type="entry name" value="HMG-box"/>
    <property type="match status" value="1"/>
</dbReference>
<keyword evidence="6" id="KW-1185">Reference proteome</keyword>
<keyword evidence="3" id="KW-0175">Coiled coil</keyword>
<organism evidence="6 7">
    <name type="scientific">Fopius arisanus</name>
    <dbReference type="NCBI Taxonomy" id="64838"/>
    <lineage>
        <taxon>Eukaryota</taxon>
        <taxon>Metazoa</taxon>
        <taxon>Ecdysozoa</taxon>
        <taxon>Arthropoda</taxon>
        <taxon>Hexapoda</taxon>
        <taxon>Insecta</taxon>
        <taxon>Pterygota</taxon>
        <taxon>Neoptera</taxon>
        <taxon>Endopterygota</taxon>
        <taxon>Hymenoptera</taxon>
        <taxon>Apocrita</taxon>
        <taxon>Ichneumonoidea</taxon>
        <taxon>Braconidae</taxon>
        <taxon>Opiinae</taxon>
        <taxon>Fopius</taxon>
    </lineage>
</organism>
<accession>A0A9R1TXY7</accession>
<protein>
    <submittedName>
        <fullName evidence="7">Coiled-coil domain-containing protein 124</fullName>
    </submittedName>
</protein>
<reference evidence="7" key="1">
    <citation type="submission" date="2025-08" db="UniProtKB">
        <authorList>
            <consortium name="RefSeq"/>
        </authorList>
    </citation>
    <scope>IDENTIFICATION</scope>
    <source>
        <strain evidence="7">USDA-PBARC FA_bdor</strain>
        <tissue evidence="7">Whole organism</tissue>
    </source>
</reference>
<dbReference type="GO" id="GO:0030496">
    <property type="term" value="C:midbody"/>
    <property type="evidence" value="ECO:0007669"/>
    <property type="project" value="UniProtKB-SubCell"/>
</dbReference>
<evidence type="ECO:0000256" key="2">
    <source>
        <dbReference type="ARBA" id="ARBA00008296"/>
    </source>
</evidence>
<dbReference type="PANTHER" id="PTHR21680:SF0">
    <property type="entry name" value="COILED-COIL DOMAIN-CONTAINING PROTEIN 124"/>
    <property type="match status" value="1"/>
</dbReference>
<gene>
    <name evidence="7" type="primary">LOC105265088</name>
</gene>
<dbReference type="RefSeq" id="XP_011300689.1">
    <property type="nucleotide sequence ID" value="XM_011302387.1"/>
</dbReference>
<feature type="compositionally biased region" description="Basic and acidic residues" evidence="4">
    <location>
        <begin position="21"/>
        <end position="37"/>
    </location>
</feature>
<comment type="similarity">
    <text evidence="2">Belongs to the CCDC124 family.</text>
</comment>
<evidence type="ECO:0000313" key="6">
    <source>
        <dbReference type="Proteomes" id="UP000694866"/>
    </source>
</evidence>
<evidence type="ECO:0000256" key="4">
    <source>
        <dbReference type="SAM" id="MobiDB-lite"/>
    </source>
</evidence>
<dbReference type="InterPro" id="IPR010422">
    <property type="entry name" value="Ccdc124/Oxs1"/>
</dbReference>
<evidence type="ECO:0000256" key="3">
    <source>
        <dbReference type="ARBA" id="ARBA00023054"/>
    </source>
</evidence>
<dbReference type="GO" id="GO:0003713">
    <property type="term" value="F:transcription coactivator activity"/>
    <property type="evidence" value="ECO:0007669"/>
    <property type="project" value="TreeGrafter"/>
</dbReference>
<dbReference type="Pfam" id="PF06244">
    <property type="entry name" value="Ccdc124"/>
    <property type="match status" value="1"/>
</dbReference>
<dbReference type="KEGG" id="fas:105265088"/>
<name>A0A9R1TXY7_9HYME</name>
<proteinExistence type="inferred from homology"/>
<dbReference type="PANTHER" id="PTHR21680">
    <property type="entry name" value="COILED-COIL DOMAIN-CONTAINING PROTEIN 124"/>
    <property type="match status" value="1"/>
</dbReference>
<dbReference type="InterPro" id="IPR054414">
    <property type="entry name" value="Ccdc124/Oxs1_C"/>
</dbReference>
<dbReference type="AlphaFoldDB" id="A0A9R1TXY7"/>
<dbReference type="GO" id="GO:0005634">
    <property type="term" value="C:nucleus"/>
    <property type="evidence" value="ECO:0007669"/>
    <property type="project" value="TreeGrafter"/>
</dbReference>
<evidence type="ECO:0000259" key="5">
    <source>
        <dbReference type="Pfam" id="PF06244"/>
    </source>
</evidence>
<dbReference type="Proteomes" id="UP000694866">
    <property type="component" value="Unplaced"/>
</dbReference>
<evidence type="ECO:0000313" key="7">
    <source>
        <dbReference type="RefSeq" id="XP_011300689.1"/>
    </source>
</evidence>
<dbReference type="GeneID" id="105265088"/>
<evidence type="ECO:0000256" key="1">
    <source>
        <dbReference type="ARBA" id="ARBA00004214"/>
    </source>
</evidence>
<feature type="region of interest" description="Disordered" evidence="4">
    <location>
        <begin position="17"/>
        <end position="55"/>
    </location>
</feature>
<sequence>MPKKFVGENSKAVAARARKAAAKEAEHSRKAQEAEDKAWEDDDKQIQKKKQKQEELEKKRLQQLEKKAEAKALLEQELATIKIGGKQPASKITRAEIMSATEKRNQVAMKKKEEEKPIEENLNRIVLEGETAHGIDEALSILSVKDPEVDRHPEKRVKAAYLSFEERMMPLIKEQNPTLRLSQLKQILKKEWMKSPENPLNQRLMNN</sequence>
<feature type="domain" description="Coiled-coil" evidence="5">
    <location>
        <begin position="121"/>
        <end position="202"/>
    </location>
</feature>
<comment type="subcellular location">
    <subcellularLocation>
        <location evidence="1">Midbody</location>
    </subcellularLocation>
</comment>
<dbReference type="GO" id="GO:0006366">
    <property type="term" value="P:transcription by RNA polymerase II"/>
    <property type="evidence" value="ECO:0007669"/>
    <property type="project" value="TreeGrafter"/>
</dbReference>